<evidence type="ECO:0000313" key="1">
    <source>
        <dbReference type="EMBL" id="MCG4961900.1"/>
    </source>
</evidence>
<dbReference type="PANTHER" id="PTHR43480">
    <property type="entry name" value="ACYL-[ACYL-CARRIER-PROTEIN]--UDP-N-ACETYLGLUCOSAMINE O-ACYLTRANSFERASE"/>
    <property type="match status" value="1"/>
</dbReference>
<dbReference type="Proteomes" id="UP001199750">
    <property type="component" value="Unassembled WGS sequence"/>
</dbReference>
<dbReference type="SUPFAM" id="SSF51161">
    <property type="entry name" value="Trimeric LpxA-like enzymes"/>
    <property type="match status" value="1"/>
</dbReference>
<dbReference type="AlphaFoldDB" id="A0AAW5CJE0"/>
<reference evidence="1" key="1">
    <citation type="submission" date="2022-01" db="EMBL/GenBank/DDBJ databases">
        <title>Collection of gut derived symbiotic bacterial strains cultured from healthy donors.</title>
        <authorList>
            <person name="Lin H."/>
            <person name="Kohout C."/>
            <person name="Waligurski E."/>
            <person name="Pamer E.G."/>
        </authorList>
    </citation>
    <scope>NUCLEOTIDE SEQUENCE</scope>
    <source>
        <strain evidence="1">DFI.1.149</strain>
    </source>
</reference>
<dbReference type="RefSeq" id="WP_087383215.1">
    <property type="nucleotide sequence ID" value="NZ_JAHOOV010000041.1"/>
</dbReference>
<sequence length="225" mass="25000">MNKIHPTVIIGKDVILGDGNEILPYTIIEGPVTIGNNNVIGPHVIIGCPATDTKHTNCIHEDPRVIIGNNNIIREFSLIEQPCYEEKTIVGNDVFLMQGVHISHDVCLQDKVVITNTSVLAGIVKVLEGANIAMACTINQYTVIGQYSIVATNAACMKNVKPFSRYIPGKPLSVNYYAIKKFGFEAYEKEIEEYVLNNQELVSGPLKMIVAEFNFWVDKYGHQTY</sequence>
<dbReference type="GO" id="GO:0008780">
    <property type="term" value="F:acyl-[acyl-carrier-protein]-UDP-N-acetylglucosamine O-acyltransferase activity"/>
    <property type="evidence" value="ECO:0007669"/>
    <property type="project" value="InterPro"/>
</dbReference>
<evidence type="ECO:0008006" key="3">
    <source>
        <dbReference type="Google" id="ProtNLM"/>
    </source>
</evidence>
<organism evidence="1 2">
    <name type="scientific">Odoribacter splanchnicus</name>
    <dbReference type="NCBI Taxonomy" id="28118"/>
    <lineage>
        <taxon>Bacteria</taxon>
        <taxon>Pseudomonadati</taxon>
        <taxon>Bacteroidota</taxon>
        <taxon>Bacteroidia</taxon>
        <taxon>Bacteroidales</taxon>
        <taxon>Odoribacteraceae</taxon>
        <taxon>Odoribacter</taxon>
    </lineage>
</organism>
<dbReference type="EMBL" id="JAKNDN010000049">
    <property type="protein sequence ID" value="MCG4961900.1"/>
    <property type="molecule type" value="Genomic_DNA"/>
</dbReference>
<dbReference type="InterPro" id="IPR010137">
    <property type="entry name" value="Lipid_A_LpxA"/>
</dbReference>
<protein>
    <recommendedName>
        <fullName evidence="3">Acyl-[acyl-carrier-protein]--UDP-N-acetylglucosamine O-acyltransferase</fullName>
    </recommendedName>
</protein>
<dbReference type="Gene3D" id="2.160.10.10">
    <property type="entry name" value="Hexapeptide repeat proteins"/>
    <property type="match status" value="1"/>
</dbReference>
<comment type="caution">
    <text evidence="1">The sequence shown here is derived from an EMBL/GenBank/DDBJ whole genome shotgun (WGS) entry which is preliminary data.</text>
</comment>
<dbReference type="InterPro" id="IPR011004">
    <property type="entry name" value="Trimer_LpxA-like_sf"/>
</dbReference>
<evidence type="ECO:0000313" key="2">
    <source>
        <dbReference type="Proteomes" id="UP001199750"/>
    </source>
</evidence>
<dbReference type="Pfam" id="PF00132">
    <property type="entry name" value="Hexapep"/>
    <property type="match status" value="1"/>
</dbReference>
<dbReference type="PANTHER" id="PTHR43480:SF1">
    <property type="entry name" value="ACYL-[ACYL-CARRIER-PROTEIN]--UDP-N-ACETYLGLUCOSAMINE O-ACYLTRANSFERASE, MITOCHONDRIAL-RELATED"/>
    <property type="match status" value="1"/>
</dbReference>
<proteinExistence type="predicted"/>
<gene>
    <name evidence="1" type="ORF">L0P03_18955</name>
</gene>
<accession>A0AAW5CJE0</accession>
<dbReference type="GO" id="GO:0008610">
    <property type="term" value="P:lipid biosynthetic process"/>
    <property type="evidence" value="ECO:0007669"/>
    <property type="project" value="InterPro"/>
</dbReference>
<name>A0AAW5CJE0_9BACT</name>
<dbReference type="InterPro" id="IPR001451">
    <property type="entry name" value="Hexapep"/>
</dbReference>